<evidence type="ECO:0000313" key="2">
    <source>
        <dbReference type="EMBL" id="MPM46925.1"/>
    </source>
</evidence>
<keyword evidence="1" id="KW-0812">Transmembrane</keyword>
<evidence type="ECO:0008006" key="3">
    <source>
        <dbReference type="Google" id="ProtNLM"/>
    </source>
</evidence>
<protein>
    <recommendedName>
        <fullName evidence="3">Branched-chain amino acid transport protein AzlD</fullName>
    </recommendedName>
</protein>
<name>A0A645A154_9ZZZZ</name>
<gene>
    <name evidence="2" type="ORF">SDC9_93632</name>
</gene>
<dbReference type="EMBL" id="VSSQ01011478">
    <property type="protein sequence ID" value="MPM46925.1"/>
    <property type="molecule type" value="Genomic_DNA"/>
</dbReference>
<feature type="transmembrane region" description="Helical" evidence="1">
    <location>
        <begin position="93"/>
        <end position="111"/>
    </location>
</feature>
<sequence length="112" mass="12201">MQLTPVQIILTVLAVALGAIATRLTPFVLFPDGKRPPEVVTYLGNVLPPVMMGLLVVYCLKSVPILSYPHGLPELISIAFIVVLHLWRKNVLLSIGCGTALYMFLVQAVFVS</sequence>
<keyword evidence="1" id="KW-1133">Transmembrane helix</keyword>
<feature type="transmembrane region" description="Helical" evidence="1">
    <location>
        <begin position="42"/>
        <end position="60"/>
    </location>
</feature>
<dbReference type="PIRSF" id="PIRSF003203">
    <property type="entry name" value="AzlD"/>
    <property type="match status" value="1"/>
</dbReference>
<keyword evidence="1" id="KW-0472">Membrane</keyword>
<dbReference type="InterPro" id="IPR008407">
    <property type="entry name" value="Brnchd-chn_aa_trnsp_AzlD"/>
</dbReference>
<organism evidence="2">
    <name type="scientific">bioreactor metagenome</name>
    <dbReference type="NCBI Taxonomy" id="1076179"/>
    <lineage>
        <taxon>unclassified sequences</taxon>
        <taxon>metagenomes</taxon>
        <taxon>ecological metagenomes</taxon>
    </lineage>
</organism>
<dbReference type="Pfam" id="PF05437">
    <property type="entry name" value="AzlD"/>
    <property type="match status" value="1"/>
</dbReference>
<reference evidence="2" key="1">
    <citation type="submission" date="2019-08" db="EMBL/GenBank/DDBJ databases">
        <authorList>
            <person name="Kucharzyk K."/>
            <person name="Murdoch R.W."/>
            <person name="Higgins S."/>
            <person name="Loffler F."/>
        </authorList>
    </citation>
    <scope>NUCLEOTIDE SEQUENCE</scope>
</reference>
<accession>A0A645A154</accession>
<proteinExistence type="predicted"/>
<evidence type="ECO:0000256" key="1">
    <source>
        <dbReference type="SAM" id="Phobius"/>
    </source>
</evidence>
<feature type="transmembrane region" description="Helical" evidence="1">
    <location>
        <begin position="72"/>
        <end position="87"/>
    </location>
</feature>
<comment type="caution">
    <text evidence="2">The sequence shown here is derived from an EMBL/GenBank/DDBJ whole genome shotgun (WGS) entry which is preliminary data.</text>
</comment>
<dbReference type="AlphaFoldDB" id="A0A645A154"/>